<keyword evidence="1" id="KW-1133">Transmembrane helix</keyword>
<feature type="transmembrane region" description="Helical" evidence="1">
    <location>
        <begin position="45"/>
        <end position="64"/>
    </location>
</feature>
<evidence type="ECO:0000313" key="3">
    <source>
        <dbReference type="Proteomes" id="UP001157034"/>
    </source>
</evidence>
<keyword evidence="1" id="KW-0812">Transmembrane</keyword>
<dbReference type="InterPro" id="IPR008535">
    <property type="entry name" value="DUF817"/>
</dbReference>
<feature type="transmembrane region" description="Helical" evidence="1">
    <location>
        <begin position="135"/>
        <end position="154"/>
    </location>
</feature>
<evidence type="ECO:0000256" key="1">
    <source>
        <dbReference type="SAM" id="Phobius"/>
    </source>
</evidence>
<comment type="caution">
    <text evidence="2">The sequence shown here is derived from an EMBL/GenBank/DDBJ whole genome shotgun (WGS) entry which is preliminary data.</text>
</comment>
<evidence type="ECO:0000313" key="2">
    <source>
        <dbReference type="EMBL" id="GMA93512.1"/>
    </source>
</evidence>
<dbReference type="Pfam" id="PF05675">
    <property type="entry name" value="DUF817"/>
    <property type="match status" value="1"/>
</dbReference>
<gene>
    <name evidence="2" type="ORF">GCM10025881_03360</name>
</gene>
<reference evidence="3" key="1">
    <citation type="journal article" date="2019" name="Int. J. Syst. Evol. Microbiol.">
        <title>The Global Catalogue of Microorganisms (GCM) 10K type strain sequencing project: providing services to taxonomists for standard genome sequencing and annotation.</title>
        <authorList>
            <consortium name="The Broad Institute Genomics Platform"/>
            <consortium name="The Broad Institute Genome Sequencing Center for Infectious Disease"/>
            <person name="Wu L."/>
            <person name="Ma J."/>
        </authorList>
    </citation>
    <scope>NUCLEOTIDE SEQUENCE [LARGE SCALE GENOMIC DNA]</scope>
    <source>
        <strain evidence="3">NBRC 108894</strain>
    </source>
</reference>
<organism evidence="2 3">
    <name type="scientific">Pseudolysinimonas kribbensis</name>
    <dbReference type="NCBI Taxonomy" id="433641"/>
    <lineage>
        <taxon>Bacteria</taxon>
        <taxon>Bacillati</taxon>
        <taxon>Actinomycetota</taxon>
        <taxon>Actinomycetes</taxon>
        <taxon>Micrococcales</taxon>
        <taxon>Microbacteriaceae</taxon>
        <taxon>Pseudolysinimonas</taxon>
    </lineage>
</organism>
<feature type="transmembrane region" description="Helical" evidence="1">
    <location>
        <begin position="166"/>
        <end position="186"/>
    </location>
</feature>
<protein>
    <submittedName>
        <fullName evidence="2">Membrane protein</fullName>
    </submittedName>
</protein>
<accession>A0ABQ6K3R8</accession>
<feature type="transmembrane region" description="Helical" evidence="1">
    <location>
        <begin position="216"/>
        <end position="234"/>
    </location>
</feature>
<feature type="transmembrane region" description="Helical" evidence="1">
    <location>
        <begin position="192"/>
        <end position="209"/>
    </location>
</feature>
<sequence>MAGLTSVERIIDAAAHRILDRPGRPALSRVRGALVEILVFGAKQAWAALFGGIMLAVLVGTELWYPDHAALDRNDLRTILAVLVQVCMVLGRLETLRELRVIILFHVVGTVMELFKTDVGSWIYPPGGVLHIANVPLFSGFMYAAVGSYLVRVFRLFDLRFDRYPPRWVGGVLAALIYVNFFSHHWIIDLRWLLIAAVVTLFWVTSMEFRILRVRVRMPLLAAFVGVAFVIWIAENVGTASGTWLYPRSCTDGIRCRSRRWAPGSC</sequence>
<keyword evidence="1" id="KW-0472">Membrane</keyword>
<dbReference type="EMBL" id="BSVB01000001">
    <property type="protein sequence ID" value="GMA93512.1"/>
    <property type="molecule type" value="Genomic_DNA"/>
</dbReference>
<proteinExistence type="predicted"/>
<dbReference type="RefSeq" id="WP_431311789.1">
    <property type="nucleotide sequence ID" value="NZ_BSVB01000001.1"/>
</dbReference>
<dbReference type="Proteomes" id="UP001157034">
    <property type="component" value="Unassembled WGS sequence"/>
</dbReference>
<dbReference type="PIRSF" id="PIRSF009141">
    <property type="entry name" value="UCP009141"/>
    <property type="match status" value="1"/>
</dbReference>
<name>A0ABQ6K3R8_9MICO</name>
<keyword evidence="3" id="KW-1185">Reference proteome</keyword>